<dbReference type="EMBL" id="OX459947">
    <property type="protein sequence ID" value="CAI9154051.1"/>
    <property type="molecule type" value="Genomic_DNA"/>
</dbReference>
<sequence length="143" mass="15608">MGRPRPRLRQPSCPTAAGGLEIPPPSQQPRERRAAPPRAPPGRPPPSPLPSILEPGKEATRGPTLAPGHAEAANRRAALGRRKPKHSDTEARLKKGRARLCRGNLLLSQSPRWRRALTSPDLAREKWRDLEAPALPPEGGFPH</sequence>
<feature type="region of interest" description="Disordered" evidence="1">
    <location>
        <begin position="1"/>
        <end position="95"/>
    </location>
</feature>
<protein>
    <submittedName>
        <fullName evidence="2">Uncharacterized protein</fullName>
    </submittedName>
</protein>
<accession>A0ABN8Y2J3</accession>
<keyword evidence="3" id="KW-1185">Reference proteome</keyword>
<name>A0ABN8Y2J3_RANTA</name>
<reference evidence="2" key="1">
    <citation type="submission" date="2023-04" db="EMBL/GenBank/DDBJ databases">
        <authorList>
            <consortium name="ELIXIR-Norway"/>
        </authorList>
    </citation>
    <scope>NUCLEOTIDE SEQUENCE [LARGE SCALE GENOMIC DNA]</scope>
</reference>
<evidence type="ECO:0000256" key="1">
    <source>
        <dbReference type="SAM" id="MobiDB-lite"/>
    </source>
</evidence>
<dbReference type="Proteomes" id="UP001176941">
    <property type="component" value="Chromosome 11"/>
</dbReference>
<evidence type="ECO:0000313" key="3">
    <source>
        <dbReference type="Proteomes" id="UP001176941"/>
    </source>
</evidence>
<gene>
    <name evidence="2" type="ORF">MRATA1EN1_LOCUS3013</name>
</gene>
<feature type="compositionally biased region" description="Pro residues" evidence="1">
    <location>
        <begin position="37"/>
        <end position="49"/>
    </location>
</feature>
<organism evidence="2 3">
    <name type="scientific">Rangifer tarandus platyrhynchus</name>
    <name type="common">Svalbard reindeer</name>
    <dbReference type="NCBI Taxonomy" id="3082113"/>
    <lineage>
        <taxon>Eukaryota</taxon>
        <taxon>Metazoa</taxon>
        <taxon>Chordata</taxon>
        <taxon>Craniata</taxon>
        <taxon>Vertebrata</taxon>
        <taxon>Euteleostomi</taxon>
        <taxon>Mammalia</taxon>
        <taxon>Eutheria</taxon>
        <taxon>Laurasiatheria</taxon>
        <taxon>Artiodactyla</taxon>
        <taxon>Ruminantia</taxon>
        <taxon>Pecora</taxon>
        <taxon>Cervidae</taxon>
        <taxon>Odocoileinae</taxon>
        <taxon>Rangifer</taxon>
    </lineage>
</organism>
<proteinExistence type="predicted"/>
<evidence type="ECO:0000313" key="2">
    <source>
        <dbReference type="EMBL" id="CAI9154051.1"/>
    </source>
</evidence>